<evidence type="ECO:0000313" key="2">
    <source>
        <dbReference type="EMBL" id="KAL1838419.1"/>
    </source>
</evidence>
<dbReference type="Proteomes" id="UP001583172">
    <property type="component" value="Unassembled WGS sequence"/>
</dbReference>
<dbReference type="Gene3D" id="1.10.510.10">
    <property type="entry name" value="Transferase(Phosphotransferase) domain 1"/>
    <property type="match status" value="1"/>
</dbReference>
<accession>A0ABR3V9A8</accession>
<reference evidence="2 3" key="1">
    <citation type="journal article" date="2024" name="Commun. Biol.">
        <title>Comparative genomic analysis of thermophilic fungi reveals convergent evolutionary adaptations and gene losses.</title>
        <authorList>
            <person name="Steindorff A.S."/>
            <person name="Aguilar-Pontes M.V."/>
            <person name="Robinson A.J."/>
            <person name="Andreopoulos B."/>
            <person name="LaButti K."/>
            <person name="Kuo A."/>
            <person name="Mondo S."/>
            <person name="Riley R."/>
            <person name="Otillar R."/>
            <person name="Haridas S."/>
            <person name="Lipzen A."/>
            <person name="Grimwood J."/>
            <person name="Schmutz J."/>
            <person name="Clum A."/>
            <person name="Reid I.D."/>
            <person name="Moisan M.C."/>
            <person name="Butler G."/>
            <person name="Nguyen T.T.M."/>
            <person name="Dewar K."/>
            <person name="Conant G."/>
            <person name="Drula E."/>
            <person name="Henrissat B."/>
            <person name="Hansel C."/>
            <person name="Singer S."/>
            <person name="Hutchinson M.I."/>
            <person name="de Vries R.P."/>
            <person name="Natvig D.O."/>
            <person name="Powell A.J."/>
            <person name="Tsang A."/>
            <person name="Grigoriev I.V."/>
        </authorList>
    </citation>
    <scope>NUCLEOTIDE SEQUENCE [LARGE SCALE GENOMIC DNA]</scope>
    <source>
        <strain evidence="2 3">CBS 620.91</strain>
    </source>
</reference>
<dbReference type="InterPro" id="IPR011009">
    <property type="entry name" value="Kinase-like_dom_sf"/>
</dbReference>
<gene>
    <name evidence="2" type="ORF">VTJ49DRAFT_2671</name>
</gene>
<organism evidence="2 3">
    <name type="scientific">Humicola insolens</name>
    <name type="common">Soft-rot fungus</name>
    <dbReference type="NCBI Taxonomy" id="85995"/>
    <lineage>
        <taxon>Eukaryota</taxon>
        <taxon>Fungi</taxon>
        <taxon>Dikarya</taxon>
        <taxon>Ascomycota</taxon>
        <taxon>Pezizomycotina</taxon>
        <taxon>Sordariomycetes</taxon>
        <taxon>Sordariomycetidae</taxon>
        <taxon>Sordariales</taxon>
        <taxon>Chaetomiaceae</taxon>
        <taxon>Mycothermus</taxon>
    </lineage>
</organism>
<dbReference type="SUPFAM" id="SSF56112">
    <property type="entry name" value="Protein kinase-like (PK-like)"/>
    <property type="match status" value="1"/>
</dbReference>
<evidence type="ECO:0000259" key="1">
    <source>
        <dbReference type="PROSITE" id="PS50011"/>
    </source>
</evidence>
<dbReference type="PROSITE" id="PS50011">
    <property type="entry name" value="PROTEIN_KINASE_DOM"/>
    <property type="match status" value="1"/>
</dbReference>
<sequence length="301" mass="34248">MSSSDEDDGPQLPLPPYVPGFSIYIKNHQAPEPFGPDYGWTPRPAVQIDRDRQWEMDREEFALNHPPIETKPPEGGSIGTSFTITDTKTLHRRGGPQVVVGYLGQDQTTKYILKIFDSVYYRLVEKGTEYDCTLWADKDYATEFWAYSAMMETEALRGMVPDFYGGFTTSLNTRFPGRQRSVRSILLEYIPGENMMTKISRSLDSNGVLQAKLLPPESQRLEVLRQIMTIRETLYFDGAISHRDIYPRNIVIQENNDGNVRVAFVDFNRALIYRPIESVWPFLPFGCSLAKPAGGGDIWGQ</sequence>
<evidence type="ECO:0000313" key="3">
    <source>
        <dbReference type="Proteomes" id="UP001583172"/>
    </source>
</evidence>
<dbReference type="EMBL" id="JAZGSY010000215">
    <property type="protein sequence ID" value="KAL1838419.1"/>
    <property type="molecule type" value="Genomic_DNA"/>
</dbReference>
<comment type="caution">
    <text evidence="2">The sequence shown here is derived from an EMBL/GenBank/DDBJ whole genome shotgun (WGS) entry which is preliminary data.</text>
</comment>
<name>A0ABR3V9A8_HUMIN</name>
<proteinExistence type="predicted"/>
<protein>
    <recommendedName>
        <fullName evidence="1">Protein kinase domain-containing protein</fullName>
    </recommendedName>
</protein>
<dbReference type="InterPro" id="IPR000719">
    <property type="entry name" value="Prot_kinase_dom"/>
</dbReference>
<feature type="domain" description="Protein kinase" evidence="1">
    <location>
        <begin position="67"/>
        <end position="301"/>
    </location>
</feature>
<keyword evidence="3" id="KW-1185">Reference proteome</keyword>